<comment type="catalytic activity">
    <reaction evidence="1">
        <text>2 6,7-dimethyl-8-(1-D-ribityl)lumazine + H(+) = 5-amino-6-(D-ribitylamino)uracil + riboflavin</text>
        <dbReference type="Rhea" id="RHEA:20772"/>
        <dbReference type="ChEBI" id="CHEBI:15378"/>
        <dbReference type="ChEBI" id="CHEBI:15934"/>
        <dbReference type="ChEBI" id="CHEBI:57986"/>
        <dbReference type="ChEBI" id="CHEBI:58201"/>
        <dbReference type="EC" id="2.5.1.9"/>
    </reaction>
</comment>
<dbReference type="PANTHER" id="PTHR21098">
    <property type="entry name" value="RIBOFLAVIN SYNTHASE ALPHA CHAIN"/>
    <property type="match status" value="1"/>
</dbReference>
<dbReference type="PANTHER" id="PTHR21098:SF12">
    <property type="entry name" value="RIBOFLAVIN SYNTHASE"/>
    <property type="match status" value="1"/>
</dbReference>
<evidence type="ECO:0000256" key="3">
    <source>
        <dbReference type="ARBA" id="ARBA00004887"/>
    </source>
</evidence>
<feature type="domain" description="Lumazine-binding" evidence="11">
    <location>
        <begin position="95"/>
        <end position="191"/>
    </location>
</feature>
<evidence type="ECO:0000256" key="9">
    <source>
        <dbReference type="NCBIfam" id="TIGR00187"/>
    </source>
</evidence>
<dbReference type="InterPro" id="IPR017938">
    <property type="entry name" value="Riboflavin_synthase-like_b-brl"/>
</dbReference>
<dbReference type="Proteomes" id="UP000176923">
    <property type="component" value="Unassembled WGS sequence"/>
</dbReference>
<dbReference type="InterPro" id="IPR001783">
    <property type="entry name" value="Lumazine-bd"/>
</dbReference>
<evidence type="ECO:0000256" key="2">
    <source>
        <dbReference type="ARBA" id="ARBA00002803"/>
    </source>
</evidence>
<dbReference type="EMBL" id="MFJL01000006">
    <property type="protein sequence ID" value="OGG16887.1"/>
    <property type="molecule type" value="Genomic_DNA"/>
</dbReference>
<evidence type="ECO:0000256" key="6">
    <source>
        <dbReference type="ARBA" id="ARBA00022619"/>
    </source>
</evidence>
<dbReference type="InterPro" id="IPR026017">
    <property type="entry name" value="Lumazine-bd_dom"/>
</dbReference>
<dbReference type="GO" id="GO:0004746">
    <property type="term" value="F:riboflavin synthase activity"/>
    <property type="evidence" value="ECO:0007669"/>
    <property type="project" value="UniProtKB-UniRule"/>
</dbReference>
<dbReference type="AlphaFoldDB" id="A0A1F5ZXX1"/>
<reference evidence="12 13" key="1">
    <citation type="journal article" date="2016" name="Nat. Commun.">
        <title>Thousands of microbial genomes shed light on interconnected biogeochemical processes in an aquifer system.</title>
        <authorList>
            <person name="Anantharaman K."/>
            <person name="Brown C.T."/>
            <person name="Hug L.A."/>
            <person name="Sharon I."/>
            <person name="Castelle C.J."/>
            <person name="Probst A.J."/>
            <person name="Thomas B.C."/>
            <person name="Singh A."/>
            <person name="Wilkins M.J."/>
            <person name="Karaoz U."/>
            <person name="Brodie E.L."/>
            <person name="Williams K.H."/>
            <person name="Hubbard S.S."/>
            <person name="Banfield J.F."/>
        </authorList>
    </citation>
    <scope>NUCLEOTIDE SEQUENCE [LARGE SCALE GENOMIC DNA]</scope>
</reference>
<organism evidence="12 13">
    <name type="scientific">Candidatus Gottesmanbacteria bacterium RIFCSPHIGHO2_02_FULL_39_11</name>
    <dbReference type="NCBI Taxonomy" id="1798382"/>
    <lineage>
        <taxon>Bacteria</taxon>
        <taxon>Candidatus Gottesmaniibacteriota</taxon>
    </lineage>
</organism>
<evidence type="ECO:0000313" key="13">
    <source>
        <dbReference type="Proteomes" id="UP000176923"/>
    </source>
</evidence>
<evidence type="ECO:0000256" key="4">
    <source>
        <dbReference type="ARBA" id="ARBA00012827"/>
    </source>
</evidence>
<sequence>MFTGIITHLGKVDSITKSCYTFSADRSFFQKLGQGGSVAVNGVCLTVNARPKTYLFSIEVMPETVKKTTIGTLKLGDYVNLELPLSADALFEGHMVQGHVDGTGMIKKIQSEGNSHIFTIKVKSDLSYYLIDKGSIAVNGISLTIIKAGQSSFTVGVIPYTWKTTMLQYSKTGDPVNIEVDILAKYVEKFIAPHRRKLYEAQ</sequence>
<feature type="domain" description="Lumazine-binding" evidence="11">
    <location>
        <begin position="1"/>
        <end position="94"/>
    </location>
</feature>
<keyword evidence="8" id="KW-0677">Repeat</keyword>
<dbReference type="EC" id="2.5.1.9" evidence="4 9"/>
<evidence type="ECO:0000256" key="8">
    <source>
        <dbReference type="ARBA" id="ARBA00022737"/>
    </source>
</evidence>
<dbReference type="Gene3D" id="2.40.30.20">
    <property type="match status" value="2"/>
</dbReference>
<keyword evidence="6" id="KW-0686">Riboflavin biosynthesis</keyword>
<dbReference type="PIRSF" id="PIRSF000498">
    <property type="entry name" value="Riboflavin_syn_A"/>
    <property type="match status" value="1"/>
</dbReference>
<evidence type="ECO:0000256" key="1">
    <source>
        <dbReference type="ARBA" id="ARBA00000968"/>
    </source>
</evidence>
<dbReference type="GO" id="GO:0009231">
    <property type="term" value="P:riboflavin biosynthetic process"/>
    <property type="evidence" value="ECO:0007669"/>
    <property type="project" value="UniProtKB-KW"/>
</dbReference>
<dbReference type="FunFam" id="2.40.30.20:FF:000004">
    <property type="entry name" value="Riboflavin synthase, alpha subunit"/>
    <property type="match status" value="1"/>
</dbReference>
<dbReference type="Pfam" id="PF00677">
    <property type="entry name" value="Lum_binding"/>
    <property type="match status" value="2"/>
</dbReference>
<proteinExistence type="predicted"/>
<name>A0A1F5ZXX1_9BACT</name>
<dbReference type="CDD" id="cd00402">
    <property type="entry name" value="Riboflavin_synthase_like"/>
    <property type="match status" value="1"/>
</dbReference>
<evidence type="ECO:0000259" key="11">
    <source>
        <dbReference type="PROSITE" id="PS51177"/>
    </source>
</evidence>
<dbReference type="NCBIfam" id="NF006767">
    <property type="entry name" value="PRK09289.1"/>
    <property type="match status" value="1"/>
</dbReference>
<dbReference type="PROSITE" id="PS51177">
    <property type="entry name" value="LUMAZINE_BIND"/>
    <property type="match status" value="2"/>
</dbReference>
<comment type="pathway">
    <text evidence="3">Cofactor biosynthesis; riboflavin biosynthesis; riboflavin from 2-hydroxy-3-oxobutyl phosphate and 5-amino-6-(D-ribitylamino)uracil: step 2/2.</text>
</comment>
<accession>A0A1F5ZXX1</accession>
<comment type="caution">
    <text evidence="12">The sequence shown here is derived from an EMBL/GenBank/DDBJ whole genome shotgun (WGS) entry which is preliminary data.</text>
</comment>
<dbReference type="STRING" id="1798382.A3D77_06460"/>
<dbReference type="NCBIfam" id="TIGR00187">
    <property type="entry name" value="ribE"/>
    <property type="match status" value="1"/>
</dbReference>
<gene>
    <name evidence="12" type="ORF">A3D77_06460</name>
</gene>
<evidence type="ECO:0000256" key="7">
    <source>
        <dbReference type="ARBA" id="ARBA00022679"/>
    </source>
</evidence>
<feature type="repeat" description="Lumazine-binding" evidence="10">
    <location>
        <begin position="1"/>
        <end position="94"/>
    </location>
</feature>
<comment type="function">
    <text evidence="2">Catalyzes the dismutation of two molecules of 6,7-dimethyl-8-ribityllumazine, resulting in the formation of riboflavin and 5-amino-6-(D-ribitylamino)uracil.</text>
</comment>
<keyword evidence="7" id="KW-0808">Transferase</keyword>
<evidence type="ECO:0000313" key="12">
    <source>
        <dbReference type="EMBL" id="OGG16887.1"/>
    </source>
</evidence>
<dbReference type="SUPFAM" id="SSF63380">
    <property type="entry name" value="Riboflavin synthase domain-like"/>
    <property type="match status" value="2"/>
</dbReference>
<evidence type="ECO:0000256" key="5">
    <source>
        <dbReference type="ARBA" id="ARBA00013950"/>
    </source>
</evidence>
<evidence type="ECO:0000256" key="10">
    <source>
        <dbReference type="PROSITE-ProRule" id="PRU00524"/>
    </source>
</evidence>
<feature type="repeat" description="Lumazine-binding" evidence="10">
    <location>
        <begin position="95"/>
        <end position="191"/>
    </location>
</feature>
<dbReference type="InterPro" id="IPR023366">
    <property type="entry name" value="ATP_synth_asu-like_sf"/>
</dbReference>
<protein>
    <recommendedName>
        <fullName evidence="5 9">Riboflavin synthase</fullName>
        <ecNumber evidence="4 9">2.5.1.9</ecNumber>
    </recommendedName>
</protein>